<comment type="caution">
    <text evidence="1">The sequence shown here is derived from an EMBL/GenBank/DDBJ whole genome shotgun (WGS) entry which is preliminary data.</text>
</comment>
<evidence type="ECO:0000313" key="1">
    <source>
        <dbReference type="EMBL" id="PCS05617.1"/>
    </source>
</evidence>
<dbReference type="AlphaFoldDB" id="A0A2A5RWJ4"/>
<protein>
    <submittedName>
        <fullName evidence="1">Uncharacterized protein</fullName>
    </submittedName>
</protein>
<accession>A0A2A5RWJ4</accession>
<reference evidence="1 2" key="1">
    <citation type="submission" date="2014-12" db="EMBL/GenBank/DDBJ databases">
        <title>Draft genome sequences of 10 type strains of Lactococcus.</title>
        <authorList>
            <person name="Sun Z."/>
            <person name="Zhong Z."/>
            <person name="Liu W."/>
            <person name="Zhang W."/>
            <person name="Zhang H."/>
        </authorList>
    </citation>
    <scope>NUCLEOTIDE SEQUENCE [LARGE SCALE GENOMIC DNA]</scope>
    <source>
        <strain evidence="1 2">DSM 6634</strain>
    </source>
</reference>
<organism evidence="1 2">
    <name type="scientific">Pseudolactococcus piscium</name>
    <dbReference type="NCBI Taxonomy" id="1364"/>
    <lineage>
        <taxon>Bacteria</taxon>
        <taxon>Bacillati</taxon>
        <taxon>Bacillota</taxon>
        <taxon>Bacilli</taxon>
        <taxon>Lactobacillales</taxon>
        <taxon>Streptococcaceae</taxon>
        <taxon>Pseudolactococcus</taxon>
    </lineage>
</organism>
<evidence type="ECO:0000313" key="2">
    <source>
        <dbReference type="Proteomes" id="UP000218282"/>
    </source>
</evidence>
<dbReference type="EMBL" id="JXJW01000015">
    <property type="protein sequence ID" value="PCS05617.1"/>
    <property type="molecule type" value="Genomic_DNA"/>
</dbReference>
<dbReference type="RefSeq" id="WP_096814843.1">
    <property type="nucleotide sequence ID" value="NZ_JXJW01000015.1"/>
</dbReference>
<dbReference type="Proteomes" id="UP000218282">
    <property type="component" value="Unassembled WGS sequence"/>
</dbReference>
<proteinExistence type="predicted"/>
<name>A0A2A5RWJ4_9LACT</name>
<sequence length="120" mass="13640">MIVVKKVSWLDEDSGEAEVLLSDDFYAIECFCSDCDLSEGERFTDIIYGFNIRNIVRSSNEDYAIESEKDTYHINGKLVDKGSKILQIGAFKIDISDGAIPKDIMVNEYVEVDIPRIDIY</sequence>
<gene>
    <name evidence="1" type="ORF">RU86_GL000624</name>
</gene>
<keyword evidence="2" id="KW-1185">Reference proteome</keyword>